<dbReference type="EMBL" id="AP024202">
    <property type="protein sequence ID" value="BCN92778.1"/>
    <property type="molecule type" value="Genomic_DNA"/>
</dbReference>
<organism evidence="1 2">
    <name type="scientific">Thiomicrorhabdus immobilis</name>
    <dbReference type="NCBI Taxonomy" id="2791037"/>
    <lineage>
        <taxon>Bacteria</taxon>
        <taxon>Pseudomonadati</taxon>
        <taxon>Pseudomonadota</taxon>
        <taxon>Gammaproteobacteria</taxon>
        <taxon>Thiotrichales</taxon>
        <taxon>Piscirickettsiaceae</taxon>
        <taxon>Thiomicrorhabdus</taxon>
    </lineage>
</organism>
<protein>
    <submittedName>
        <fullName evidence="1">Uncharacterized protein</fullName>
    </submittedName>
</protein>
<name>A0ABM7MBN2_9GAMM</name>
<proteinExistence type="predicted"/>
<accession>A0ABM7MBN2</accession>
<sequence>MDLRPLVRSSYSIEEVITRWQTVHEDYDIDYLQEKIASCEIRAYLNLKNCYLFPVDEVEKSYDYLQICDVTEGFGSEIIFSFFVKSGIFESLHNKTIYKSEIQGDFPTTSQIIGSLIIPTDLGVIKNIYLYHIINSCDLLNSNFSIEQSRESLEGPIPLNLDQPIIKVSDCGLSVTPWYQVEPLSGAYIPKNSIPESLEVLNLSPKKYDFFEDWLRSCRVVELNGNFYYVVNEKNYEFDGGILTGYSLSEDVLNSYQGEQNVVILKEDLEDFENKNFYNKPVLLPNCTEKRAFALSSKDKTLEILVTLVNEFENSTELKRQGVKTEQGFIKSWIESQPYKLKEHHVRILKELISDRYGITTNRTESL</sequence>
<evidence type="ECO:0000313" key="1">
    <source>
        <dbReference type="EMBL" id="BCN92778.1"/>
    </source>
</evidence>
<dbReference type="RefSeq" id="WP_237262992.1">
    <property type="nucleotide sequence ID" value="NZ_AP024202.1"/>
</dbReference>
<keyword evidence="2" id="KW-1185">Reference proteome</keyword>
<reference evidence="1" key="1">
    <citation type="journal article" date="2022" name="Arch. Microbiol.">
        <title>Thiomicrorhabdus immobilis sp. nov., a mesophilic sulfur-oxidizing bacterium isolated from sediment of a brackish lake in northern Japan.</title>
        <authorList>
            <person name="Kojima H."/>
            <person name="Mochizuki J."/>
            <person name="Kanda M."/>
            <person name="Watanabe T."/>
            <person name="Fukui M."/>
        </authorList>
    </citation>
    <scope>NUCLEOTIDE SEQUENCE</scope>
    <source>
        <strain evidence="1">Am19</strain>
    </source>
</reference>
<gene>
    <name evidence="1" type="ORF">THMIRHAM_05630</name>
</gene>
<evidence type="ECO:0000313" key="2">
    <source>
        <dbReference type="Proteomes" id="UP001054820"/>
    </source>
</evidence>
<dbReference type="Proteomes" id="UP001054820">
    <property type="component" value="Chromosome"/>
</dbReference>